<dbReference type="Proteomes" id="UP001189429">
    <property type="component" value="Unassembled WGS sequence"/>
</dbReference>
<feature type="transmembrane region" description="Helical" evidence="1">
    <location>
        <begin position="18"/>
        <end position="38"/>
    </location>
</feature>
<dbReference type="EMBL" id="CAUYUJ010019825">
    <property type="protein sequence ID" value="CAK0893896.1"/>
    <property type="molecule type" value="Genomic_DNA"/>
</dbReference>
<proteinExistence type="predicted"/>
<feature type="transmembrane region" description="Helical" evidence="1">
    <location>
        <begin position="44"/>
        <end position="64"/>
    </location>
</feature>
<name>A0ABN9X7C4_9DINO</name>
<accession>A0ABN9X7C4</accession>
<evidence type="ECO:0000256" key="1">
    <source>
        <dbReference type="SAM" id="Phobius"/>
    </source>
</evidence>
<evidence type="ECO:0000313" key="2">
    <source>
        <dbReference type="EMBL" id="CAK0893896.1"/>
    </source>
</evidence>
<gene>
    <name evidence="2" type="ORF">PCOR1329_LOCUS73104</name>
</gene>
<organism evidence="2 3">
    <name type="scientific">Prorocentrum cordatum</name>
    <dbReference type="NCBI Taxonomy" id="2364126"/>
    <lineage>
        <taxon>Eukaryota</taxon>
        <taxon>Sar</taxon>
        <taxon>Alveolata</taxon>
        <taxon>Dinophyceae</taxon>
        <taxon>Prorocentrales</taxon>
        <taxon>Prorocentraceae</taxon>
        <taxon>Prorocentrum</taxon>
    </lineage>
</organism>
<evidence type="ECO:0000313" key="3">
    <source>
        <dbReference type="Proteomes" id="UP001189429"/>
    </source>
</evidence>
<feature type="non-terminal residue" evidence="2">
    <location>
        <position position="1"/>
    </location>
</feature>
<reference evidence="2" key="1">
    <citation type="submission" date="2023-10" db="EMBL/GenBank/DDBJ databases">
        <authorList>
            <person name="Chen Y."/>
            <person name="Shah S."/>
            <person name="Dougan E. K."/>
            <person name="Thang M."/>
            <person name="Chan C."/>
        </authorList>
    </citation>
    <scope>NUCLEOTIDE SEQUENCE [LARGE SCALE GENOMIC DNA]</scope>
</reference>
<keyword evidence="1" id="KW-1133">Transmembrane helix</keyword>
<keyword evidence="1" id="KW-0812">Transmembrane</keyword>
<keyword evidence="3" id="KW-1185">Reference proteome</keyword>
<comment type="caution">
    <text evidence="2">The sequence shown here is derived from an EMBL/GenBank/DDBJ whole genome shotgun (WGS) entry which is preliminary data.</text>
</comment>
<feature type="transmembrane region" description="Helical" evidence="1">
    <location>
        <begin position="84"/>
        <end position="105"/>
    </location>
</feature>
<sequence length="126" mass="12975">RLPAADERGVTRAAREGVAWSGVRLWAFIASGPLAAHLADHLSYGHVLATADLGCISLAAASLYRNVRSAVCQDGTFSDEQPALAALAVTGTLCLVISTVIMVVVHPTCAFLSGLHLLGVSHAVSA</sequence>
<protein>
    <submittedName>
        <fullName evidence="2">Uncharacterized protein</fullName>
    </submittedName>
</protein>
<keyword evidence="1" id="KW-0472">Membrane</keyword>